<dbReference type="InterPro" id="IPR015991">
    <property type="entry name" value="TatD/YcfH-like"/>
</dbReference>
<dbReference type="InterPro" id="IPR001130">
    <property type="entry name" value="TatD-like"/>
</dbReference>
<dbReference type="GO" id="GO:0004536">
    <property type="term" value="F:DNA nuclease activity"/>
    <property type="evidence" value="ECO:0007669"/>
    <property type="project" value="InterPro"/>
</dbReference>
<dbReference type="AlphaFoldDB" id="A0A975BTG4"/>
<evidence type="ECO:0000256" key="3">
    <source>
        <dbReference type="ARBA" id="ARBA00022801"/>
    </source>
</evidence>
<feature type="binding site" evidence="4">
    <location>
        <position position="93"/>
    </location>
    <ligand>
        <name>a divalent metal cation</name>
        <dbReference type="ChEBI" id="CHEBI:60240"/>
        <label>1</label>
    </ligand>
</feature>
<evidence type="ECO:0000313" key="5">
    <source>
        <dbReference type="EMBL" id="QTA91313.1"/>
    </source>
</evidence>
<dbReference type="GO" id="GO:0005829">
    <property type="term" value="C:cytosol"/>
    <property type="evidence" value="ECO:0007669"/>
    <property type="project" value="TreeGrafter"/>
</dbReference>
<sequence length="258" mass="29437">MKLFDSHCHLDDRLYDDDMDEVIKRMDAAGVAAAMIVGVDKKRSEKAVAMAESGTGFYASVGVHPHEAKDCSEETLEFFCKLAKSPKVKAWGEIGLDFNRMYSSVTDQEKWFARQLETADELRLPIIFHERDTKGRFLEILKAHYERRTGVVHCFSGNKRELEEYLQLGLCIGVTGILTIKTRGADLRKLVSLIPADRILIETDAPFLTPAPQKNHTRRNEPAFVKSVLLKLAEVRKEEPEYLADMIWENTCRLYNIT</sequence>
<keyword evidence="3 5" id="KW-0378">Hydrolase</keyword>
<reference evidence="5" key="1">
    <citation type="journal article" date="2021" name="Microb. Physiol.">
        <title>Proteogenomic Insights into the Physiology of Marine, Sulfate-Reducing, Filamentous Desulfonema limicola and Desulfonema magnum.</title>
        <authorList>
            <person name="Schnaars V."/>
            <person name="Wohlbrand L."/>
            <person name="Scheve S."/>
            <person name="Hinrichs C."/>
            <person name="Reinhardt R."/>
            <person name="Rabus R."/>
        </authorList>
    </citation>
    <scope>NUCLEOTIDE SEQUENCE</scope>
    <source>
        <strain evidence="5">4be13</strain>
    </source>
</reference>
<dbReference type="InterPro" id="IPR032466">
    <property type="entry name" value="Metal_Hydrolase"/>
</dbReference>
<dbReference type="PROSITE" id="PS01091">
    <property type="entry name" value="TATD_3"/>
    <property type="match status" value="1"/>
</dbReference>
<dbReference type="GO" id="GO:0046872">
    <property type="term" value="F:metal ion binding"/>
    <property type="evidence" value="ECO:0007669"/>
    <property type="project" value="UniProtKB-KW"/>
</dbReference>
<protein>
    <submittedName>
        <fullName evidence="5">Hydrolase, TatD-like</fullName>
    </submittedName>
</protein>
<evidence type="ECO:0000313" key="6">
    <source>
        <dbReference type="Proteomes" id="UP000663722"/>
    </source>
</evidence>
<evidence type="ECO:0000256" key="4">
    <source>
        <dbReference type="PIRSR" id="PIRSR005902-1"/>
    </source>
</evidence>
<dbReference type="RefSeq" id="WP_207679147.1">
    <property type="nucleotide sequence ID" value="NZ_CP061800.1"/>
</dbReference>
<proteinExistence type="inferred from homology"/>
<dbReference type="KEGG" id="dmm:dnm_073770"/>
<feature type="binding site" evidence="4">
    <location>
        <position position="153"/>
    </location>
    <ligand>
        <name>a divalent metal cation</name>
        <dbReference type="ChEBI" id="CHEBI:60240"/>
        <label>2</label>
    </ligand>
</feature>
<dbReference type="SUPFAM" id="SSF51556">
    <property type="entry name" value="Metallo-dependent hydrolases"/>
    <property type="match status" value="1"/>
</dbReference>
<feature type="binding site" evidence="4">
    <location>
        <position position="204"/>
    </location>
    <ligand>
        <name>a divalent metal cation</name>
        <dbReference type="ChEBI" id="CHEBI:60240"/>
        <label>1</label>
    </ligand>
</feature>
<evidence type="ECO:0000256" key="2">
    <source>
        <dbReference type="ARBA" id="ARBA00022723"/>
    </source>
</evidence>
<dbReference type="Proteomes" id="UP000663722">
    <property type="component" value="Chromosome"/>
</dbReference>
<dbReference type="CDD" id="cd01310">
    <property type="entry name" value="TatD_DNAse"/>
    <property type="match status" value="1"/>
</dbReference>
<accession>A0A975BTG4</accession>
<dbReference type="NCBIfam" id="TIGR00010">
    <property type="entry name" value="YchF/TatD family DNA exonuclease"/>
    <property type="match status" value="1"/>
</dbReference>
<name>A0A975BTG4_9BACT</name>
<feature type="binding site" evidence="4">
    <location>
        <position position="7"/>
    </location>
    <ligand>
        <name>a divalent metal cation</name>
        <dbReference type="ChEBI" id="CHEBI:60240"/>
        <label>1</label>
    </ligand>
</feature>
<feature type="binding site" evidence="4">
    <location>
        <position position="129"/>
    </location>
    <ligand>
        <name>a divalent metal cation</name>
        <dbReference type="ChEBI" id="CHEBI:60240"/>
        <label>2</label>
    </ligand>
</feature>
<dbReference type="Gene3D" id="3.20.20.140">
    <property type="entry name" value="Metal-dependent hydrolases"/>
    <property type="match status" value="1"/>
</dbReference>
<dbReference type="GO" id="GO:0016788">
    <property type="term" value="F:hydrolase activity, acting on ester bonds"/>
    <property type="evidence" value="ECO:0007669"/>
    <property type="project" value="InterPro"/>
</dbReference>
<dbReference type="FunFam" id="3.20.20.140:FF:000005">
    <property type="entry name" value="TatD family hydrolase"/>
    <property type="match status" value="1"/>
</dbReference>
<dbReference type="PIRSF" id="PIRSF005902">
    <property type="entry name" value="DNase_TatD"/>
    <property type="match status" value="1"/>
</dbReference>
<organism evidence="5 6">
    <name type="scientific">Desulfonema magnum</name>
    <dbReference type="NCBI Taxonomy" id="45655"/>
    <lineage>
        <taxon>Bacteria</taxon>
        <taxon>Pseudomonadati</taxon>
        <taxon>Thermodesulfobacteriota</taxon>
        <taxon>Desulfobacteria</taxon>
        <taxon>Desulfobacterales</taxon>
        <taxon>Desulfococcaceae</taxon>
        <taxon>Desulfonema</taxon>
    </lineage>
</organism>
<dbReference type="PANTHER" id="PTHR46124:SF2">
    <property type="entry name" value="D-AMINOACYL-TRNA DEACYLASE"/>
    <property type="match status" value="1"/>
</dbReference>
<feature type="binding site" evidence="4">
    <location>
        <position position="9"/>
    </location>
    <ligand>
        <name>a divalent metal cation</name>
        <dbReference type="ChEBI" id="CHEBI:60240"/>
        <label>1</label>
    </ligand>
</feature>
<keyword evidence="2 4" id="KW-0479">Metal-binding</keyword>
<dbReference type="Pfam" id="PF01026">
    <property type="entry name" value="TatD_DNase"/>
    <property type="match status" value="1"/>
</dbReference>
<gene>
    <name evidence="5" type="ORF">dnm_073770</name>
</gene>
<dbReference type="InterPro" id="IPR018228">
    <property type="entry name" value="DNase_TatD-rel_CS"/>
</dbReference>
<comment type="similarity">
    <text evidence="1">Belongs to the metallo-dependent hydrolases superfamily. TatD-type hydrolase family.</text>
</comment>
<dbReference type="EMBL" id="CP061800">
    <property type="protein sequence ID" value="QTA91313.1"/>
    <property type="molecule type" value="Genomic_DNA"/>
</dbReference>
<evidence type="ECO:0000256" key="1">
    <source>
        <dbReference type="ARBA" id="ARBA00009275"/>
    </source>
</evidence>
<dbReference type="PANTHER" id="PTHR46124">
    <property type="entry name" value="D-AMINOACYL-TRNA DEACYLASE"/>
    <property type="match status" value="1"/>
</dbReference>
<dbReference type="PROSITE" id="PS01137">
    <property type="entry name" value="TATD_1"/>
    <property type="match status" value="1"/>
</dbReference>
<keyword evidence="6" id="KW-1185">Reference proteome</keyword>